<comment type="caution">
    <text evidence="2">The sequence shown here is derived from an EMBL/GenBank/DDBJ whole genome shotgun (WGS) entry which is preliminary data.</text>
</comment>
<organism evidence="2 3">
    <name type="scientific">Candidatus Kaiserbacteria bacterium RIFOXYB1_FULL_46_14</name>
    <dbReference type="NCBI Taxonomy" id="1798531"/>
    <lineage>
        <taxon>Bacteria</taxon>
        <taxon>Candidatus Kaiseribacteriota</taxon>
    </lineage>
</organism>
<dbReference type="STRING" id="1798531.A2392_03040"/>
<dbReference type="Proteomes" id="UP000177395">
    <property type="component" value="Unassembled WGS sequence"/>
</dbReference>
<evidence type="ECO:0000313" key="2">
    <source>
        <dbReference type="EMBL" id="OGG85740.1"/>
    </source>
</evidence>
<protein>
    <recommendedName>
        <fullName evidence="4">Serine protease</fullName>
    </recommendedName>
</protein>
<dbReference type="EMBL" id="MFMS01000005">
    <property type="protein sequence ID" value="OGG85740.1"/>
    <property type="molecule type" value="Genomic_DNA"/>
</dbReference>
<sequence length="320" mass="34253">MKCLRAFALFLFGIVLGVSWFPATTSAASLSIKNETVLANSVVSEEKLFEATVNLYCRIKVGNKEVSSTGSGVMIDSRGVILTNAHVAQYFLLNGEDSKLTADCSVRTGSPAKEAYEAEVLYISKNWLDKNIDKSAKELSRGTGENDFALLYITSTKRGKLPAQFQAYYPGVTMQLDRDKEVVVAGYPAGDLNFKGVRNKLKALTATTTITSLQTFESGTADLISLSPSKIASSGVSGGPVVMSGVVTGIVATMGTSKKKEGASLRAITLPYINRVIQSESGLSLASLYTVDLAARAKQTEASISTEILSFVEKQIRVSR</sequence>
<evidence type="ECO:0000256" key="1">
    <source>
        <dbReference type="SAM" id="SignalP"/>
    </source>
</evidence>
<dbReference type="Gene3D" id="2.40.10.10">
    <property type="entry name" value="Trypsin-like serine proteases"/>
    <property type="match status" value="2"/>
</dbReference>
<gene>
    <name evidence="2" type="ORF">A2392_03040</name>
</gene>
<reference evidence="2 3" key="1">
    <citation type="journal article" date="2016" name="Nat. Commun.">
        <title>Thousands of microbial genomes shed light on interconnected biogeochemical processes in an aquifer system.</title>
        <authorList>
            <person name="Anantharaman K."/>
            <person name="Brown C.T."/>
            <person name="Hug L.A."/>
            <person name="Sharon I."/>
            <person name="Castelle C.J."/>
            <person name="Probst A.J."/>
            <person name="Thomas B.C."/>
            <person name="Singh A."/>
            <person name="Wilkins M.J."/>
            <person name="Karaoz U."/>
            <person name="Brodie E.L."/>
            <person name="Williams K.H."/>
            <person name="Hubbard S.S."/>
            <person name="Banfield J.F."/>
        </authorList>
    </citation>
    <scope>NUCLEOTIDE SEQUENCE [LARGE SCALE GENOMIC DNA]</scope>
</reference>
<feature type="chain" id="PRO_5009524358" description="Serine protease" evidence="1">
    <location>
        <begin position="28"/>
        <end position="320"/>
    </location>
</feature>
<name>A0A1F6FIR7_9BACT</name>
<proteinExistence type="predicted"/>
<dbReference type="SUPFAM" id="SSF50494">
    <property type="entry name" value="Trypsin-like serine proteases"/>
    <property type="match status" value="1"/>
</dbReference>
<accession>A0A1F6FIR7</accession>
<dbReference type="InterPro" id="IPR043504">
    <property type="entry name" value="Peptidase_S1_PA_chymotrypsin"/>
</dbReference>
<dbReference type="Pfam" id="PF13365">
    <property type="entry name" value="Trypsin_2"/>
    <property type="match status" value="1"/>
</dbReference>
<evidence type="ECO:0000313" key="3">
    <source>
        <dbReference type="Proteomes" id="UP000177395"/>
    </source>
</evidence>
<keyword evidence="1" id="KW-0732">Signal</keyword>
<dbReference type="InterPro" id="IPR009003">
    <property type="entry name" value="Peptidase_S1_PA"/>
</dbReference>
<dbReference type="AlphaFoldDB" id="A0A1F6FIR7"/>
<feature type="signal peptide" evidence="1">
    <location>
        <begin position="1"/>
        <end position="27"/>
    </location>
</feature>
<evidence type="ECO:0008006" key="4">
    <source>
        <dbReference type="Google" id="ProtNLM"/>
    </source>
</evidence>